<organism evidence="2 3">
    <name type="scientific">Microbacterium maritypicum MF109</name>
    <dbReference type="NCBI Taxonomy" id="1333857"/>
    <lineage>
        <taxon>Bacteria</taxon>
        <taxon>Bacillati</taxon>
        <taxon>Actinomycetota</taxon>
        <taxon>Actinomycetes</taxon>
        <taxon>Micrococcales</taxon>
        <taxon>Microbacteriaceae</taxon>
        <taxon>Microbacterium</taxon>
    </lineage>
</organism>
<sequence>MQRAEIEDVQMGATVLVQTDIDALVGAGCMGQRSEYKVHLGTAQSTDVVVEPYGIAAEKRTGDAHDPLFAPGPGSGMPPQGIHVDGAHPVFRDVEPRGAGVDCSLMPDEQLDRSLGGAGTVRPGA</sequence>
<comment type="caution">
    <text evidence="2">The sequence shown here is derived from an EMBL/GenBank/DDBJ whole genome shotgun (WGS) entry which is preliminary data.</text>
</comment>
<name>T5KH69_MICMQ</name>
<dbReference type="EMBL" id="ATAO01000206">
    <property type="protein sequence ID" value="EQM74814.1"/>
    <property type="molecule type" value="Genomic_DNA"/>
</dbReference>
<proteinExistence type="predicted"/>
<feature type="region of interest" description="Disordered" evidence="1">
    <location>
        <begin position="104"/>
        <end position="125"/>
    </location>
</feature>
<feature type="region of interest" description="Disordered" evidence="1">
    <location>
        <begin position="60"/>
        <end position="87"/>
    </location>
</feature>
<accession>T5KH69</accession>
<evidence type="ECO:0000313" key="3">
    <source>
        <dbReference type="Proteomes" id="UP000016033"/>
    </source>
</evidence>
<evidence type="ECO:0000256" key="1">
    <source>
        <dbReference type="SAM" id="MobiDB-lite"/>
    </source>
</evidence>
<gene>
    <name evidence="2" type="ORF">L687_04975</name>
</gene>
<dbReference type="Proteomes" id="UP000016033">
    <property type="component" value="Unassembled WGS sequence"/>
</dbReference>
<protein>
    <submittedName>
        <fullName evidence="2">Uncharacterized protein</fullName>
    </submittedName>
</protein>
<dbReference type="AlphaFoldDB" id="T5KH69"/>
<reference evidence="2 3" key="1">
    <citation type="journal article" date="2013" name="Genome Announc.">
        <title>Whole-genome sequences of five oyster-associated bacteria show potential for crude oil hydrocarbon degradation.</title>
        <authorList>
            <person name="Chauhan A."/>
            <person name="Green S."/>
            <person name="Pathak A."/>
            <person name="Thomas J."/>
            <person name="Venkatramanan R."/>
        </authorList>
    </citation>
    <scope>NUCLEOTIDE SEQUENCE [LARGE SCALE GENOMIC DNA]</scope>
    <source>
        <strain evidence="2 3">MF109</strain>
    </source>
</reference>
<evidence type="ECO:0000313" key="2">
    <source>
        <dbReference type="EMBL" id="EQM74814.1"/>
    </source>
</evidence>
<dbReference type="RefSeq" id="WP_021200904.1">
    <property type="nucleotide sequence ID" value="NZ_ATAO01000206.1"/>
</dbReference>